<keyword evidence="1" id="KW-0472">Membrane</keyword>
<feature type="transmembrane region" description="Helical" evidence="1">
    <location>
        <begin position="88"/>
        <end position="111"/>
    </location>
</feature>
<name>A0A364KSR3_TALAM</name>
<dbReference type="InterPro" id="IPR000182">
    <property type="entry name" value="GNAT_dom"/>
</dbReference>
<reference evidence="3 4" key="1">
    <citation type="journal article" date="2017" name="Biotechnol. Biofuels">
        <title>Differential beta-glucosidase expression as a function of carbon source availability in Talaromyces amestolkiae: a genomic and proteomic approach.</title>
        <authorList>
            <person name="de Eugenio L.I."/>
            <person name="Mendez-Liter J.A."/>
            <person name="Nieto-Dominguez M."/>
            <person name="Alonso L."/>
            <person name="Gil-Munoz J."/>
            <person name="Barriuso J."/>
            <person name="Prieto A."/>
            <person name="Martinez M.J."/>
        </authorList>
    </citation>
    <scope>NUCLEOTIDE SEQUENCE [LARGE SCALE GENOMIC DNA]</scope>
    <source>
        <strain evidence="3 4">CIB</strain>
    </source>
</reference>
<feature type="domain" description="N-acetyltransferase" evidence="2">
    <location>
        <begin position="127"/>
        <end position="198"/>
    </location>
</feature>
<feature type="transmembrane region" description="Helical" evidence="1">
    <location>
        <begin position="61"/>
        <end position="82"/>
    </location>
</feature>
<evidence type="ECO:0000313" key="3">
    <source>
        <dbReference type="EMBL" id="RAO66588.1"/>
    </source>
</evidence>
<dbReference type="GeneID" id="63791817"/>
<comment type="caution">
    <text evidence="3">The sequence shown here is derived from an EMBL/GenBank/DDBJ whole genome shotgun (WGS) entry which is preliminary data.</text>
</comment>
<keyword evidence="4" id="KW-1185">Reference proteome</keyword>
<organism evidence="3 4">
    <name type="scientific">Talaromyces amestolkiae</name>
    <dbReference type="NCBI Taxonomy" id="1196081"/>
    <lineage>
        <taxon>Eukaryota</taxon>
        <taxon>Fungi</taxon>
        <taxon>Dikarya</taxon>
        <taxon>Ascomycota</taxon>
        <taxon>Pezizomycotina</taxon>
        <taxon>Eurotiomycetes</taxon>
        <taxon>Eurotiomycetidae</taxon>
        <taxon>Eurotiales</taxon>
        <taxon>Trichocomaceae</taxon>
        <taxon>Talaromyces</taxon>
        <taxon>Talaromyces sect. Talaromyces</taxon>
    </lineage>
</organism>
<dbReference type="Proteomes" id="UP000249363">
    <property type="component" value="Unassembled WGS sequence"/>
</dbReference>
<dbReference type="EMBL" id="MIKG01000003">
    <property type="protein sequence ID" value="RAO66588.1"/>
    <property type="molecule type" value="Genomic_DNA"/>
</dbReference>
<protein>
    <recommendedName>
        <fullName evidence="2">N-acetyltransferase domain-containing protein</fullName>
    </recommendedName>
</protein>
<dbReference type="Gene3D" id="3.40.630.30">
    <property type="match status" value="1"/>
</dbReference>
<gene>
    <name evidence="3" type="ORF">BHQ10_002600</name>
</gene>
<dbReference type="AlphaFoldDB" id="A0A364KSR3"/>
<evidence type="ECO:0000259" key="2">
    <source>
        <dbReference type="Pfam" id="PF00583"/>
    </source>
</evidence>
<sequence length="242" mass="26819">MESSTTTIVAPEIAAAEKQIPALITFQTQPDNDEHQTDRINALRLIADSVAQQRQEASRAIITHPVTIAIVLALCAVISHYINDLATIVTTTAGCLMAGMAGVGYLTYGYLDLAEKTGTWSFLRPDANSDKEDILIVTKYGDDIIAALVLRLLPLSETKKNPKLKAVIRAWTVKQRYRNKTFGTALLEEAVALCKKNGWKGPEFSPDHANSKRILPGMFHKNLDRKEAKARKLLERTMETMK</sequence>
<evidence type="ECO:0000256" key="1">
    <source>
        <dbReference type="SAM" id="Phobius"/>
    </source>
</evidence>
<keyword evidence="1" id="KW-0812">Transmembrane</keyword>
<dbReference type="SUPFAM" id="SSF55729">
    <property type="entry name" value="Acyl-CoA N-acyltransferases (Nat)"/>
    <property type="match status" value="1"/>
</dbReference>
<evidence type="ECO:0000313" key="4">
    <source>
        <dbReference type="Proteomes" id="UP000249363"/>
    </source>
</evidence>
<dbReference type="Pfam" id="PF00583">
    <property type="entry name" value="Acetyltransf_1"/>
    <property type="match status" value="1"/>
</dbReference>
<keyword evidence="1" id="KW-1133">Transmembrane helix</keyword>
<dbReference type="RefSeq" id="XP_040731105.1">
    <property type="nucleotide sequence ID" value="XM_040874765.1"/>
</dbReference>
<dbReference type="GO" id="GO:0016747">
    <property type="term" value="F:acyltransferase activity, transferring groups other than amino-acyl groups"/>
    <property type="evidence" value="ECO:0007669"/>
    <property type="project" value="InterPro"/>
</dbReference>
<proteinExistence type="predicted"/>
<dbReference type="OrthoDB" id="5343688at2759"/>
<dbReference type="InterPro" id="IPR016181">
    <property type="entry name" value="Acyl_CoA_acyltransferase"/>
</dbReference>
<accession>A0A364KSR3</accession>